<comment type="caution">
    <text evidence="8">The sequence shown here is derived from an EMBL/GenBank/DDBJ whole genome shotgun (WGS) entry which is preliminary data.</text>
</comment>
<dbReference type="EMBL" id="BQKY01000015">
    <property type="protein sequence ID" value="GJN93940.1"/>
    <property type="molecule type" value="Genomic_DNA"/>
</dbReference>
<evidence type="ECO:0000313" key="9">
    <source>
        <dbReference type="Proteomes" id="UP001342314"/>
    </source>
</evidence>
<organism evidence="8 9">
    <name type="scientific">Rhodotorula paludigena</name>
    <dbReference type="NCBI Taxonomy" id="86838"/>
    <lineage>
        <taxon>Eukaryota</taxon>
        <taxon>Fungi</taxon>
        <taxon>Dikarya</taxon>
        <taxon>Basidiomycota</taxon>
        <taxon>Pucciniomycotina</taxon>
        <taxon>Microbotryomycetes</taxon>
        <taxon>Sporidiobolales</taxon>
        <taxon>Sporidiobolaceae</taxon>
        <taxon>Rhodotorula</taxon>
    </lineage>
</organism>
<dbReference type="FunFam" id="3.40.50.620:FF:000037">
    <property type="entry name" value="Glutamine--tRNA ligase cytoplasmic"/>
    <property type="match status" value="1"/>
</dbReference>
<dbReference type="Gene3D" id="1.20.1050.130">
    <property type="match status" value="1"/>
</dbReference>
<dbReference type="PROSITE" id="PS50405">
    <property type="entry name" value="GST_CTER"/>
    <property type="match status" value="1"/>
</dbReference>
<keyword evidence="2 6" id="KW-0547">Nucleotide-binding</keyword>
<dbReference type="SUPFAM" id="SSF52374">
    <property type="entry name" value="Nucleotidylyl transferase"/>
    <property type="match status" value="1"/>
</dbReference>
<dbReference type="InterPro" id="IPR010987">
    <property type="entry name" value="Glutathione-S-Trfase_C-like"/>
</dbReference>
<keyword evidence="3 6" id="KW-0067">ATP-binding</keyword>
<evidence type="ECO:0000256" key="1">
    <source>
        <dbReference type="ARBA" id="ARBA00022598"/>
    </source>
</evidence>
<dbReference type="InterPro" id="IPR020058">
    <property type="entry name" value="Glu/Gln-tRNA-synth_Ib_cat-dom"/>
</dbReference>
<evidence type="ECO:0000256" key="4">
    <source>
        <dbReference type="ARBA" id="ARBA00022917"/>
    </source>
</evidence>
<dbReference type="GO" id="GO:0005829">
    <property type="term" value="C:cytosol"/>
    <property type="evidence" value="ECO:0007669"/>
    <property type="project" value="TreeGrafter"/>
</dbReference>
<dbReference type="GO" id="GO:0006424">
    <property type="term" value="P:glutamyl-tRNA aminoacylation"/>
    <property type="evidence" value="ECO:0007669"/>
    <property type="project" value="TreeGrafter"/>
</dbReference>
<evidence type="ECO:0000256" key="3">
    <source>
        <dbReference type="ARBA" id="ARBA00022840"/>
    </source>
</evidence>
<dbReference type="AlphaFoldDB" id="A0AAV5GVH3"/>
<keyword evidence="1 6" id="KW-0436">Ligase</keyword>
<evidence type="ECO:0000256" key="2">
    <source>
        <dbReference type="ARBA" id="ARBA00022741"/>
    </source>
</evidence>
<gene>
    <name evidence="8" type="ORF">Rhopal_006999-T1</name>
</gene>
<dbReference type="GO" id="GO:0005524">
    <property type="term" value="F:ATP binding"/>
    <property type="evidence" value="ECO:0007669"/>
    <property type="project" value="UniProtKB-KW"/>
</dbReference>
<dbReference type="InterPro" id="IPR050132">
    <property type="entry name" value="Gln/Glu-tRNA_Ligase"/>
</dbReference>
<proteinExistence type="inferred from homology"/>
<feature type="domain" description="GST C-terminal" evidence="7">
    <location>
        <begin position="46"/>
        <end position="185"/>
    </location>
</feature>
<accession>A0AAV5GVH3</accession>
<evidence type="ECO:0000259" key="7">
    <source>
        <dbReference type="PROSITE" id="PS50405"/>
    </source>
</evidence>
<dbReference type="PROSITE" id="PS00178">
    <property type="entry name" value="AA_TRNA_LIGASE_I"/>
    <property type="match status" value="1"/>
</dbReference>
<evidence type="ECO:0000256" key="5">
    <source>
        <dbReference type="ARBA" id="ARBA00023146"/>
    </source>
</evidence>
<evidence type="ECO:0000256" key="6">
    <source>
        <dbReference type="RuleBase" id="RU363037"/>
    </source>
</evidence>
<dbReference type="PRINTS" id="PR00987">
    <property type="entry name" value="TRNASYNTHGLU"/>
</dbReference>
<comment type="similarity">
    <text evidence="6">Belongs to the class-I aminoacyl-tRNA synthetase family.</text>
</comment>
<dbReference type="PANTHER" id="PTHR43097:SF5">
    <property type="entry name" value="GLUTAMATE--TRNA LIGASE"/>
    <property type="match status" value="1"/>
</dbReference>
<dbReference type="PANTHER" id="PTHR43097">
    <property type="entry name" value="GLUTAMINE-TRNA LIGASE"/>
    <property type="match status" value="1"/>
</dbReference>
<keyword evidence="9" id="KW-1185">Reference proteome</keyword>
<dbReference type="Pfam" id="PF00749">
    <property type="entry name" value="tRNA-synt_1c"/>
    <property type="match status" value="1"/>
</dbReference>
<dbReference type="InterPro" id="IPR014729">
    <property type="entry name" value="Rossmann-like_a/b/a_fold"/>
</dbReference>
<dbReference type="InterPro" id="IPR036282">
    <property type="entry name" value="Glutathione-S-Trfase_C_sf"/>
</dbReference>
<dbReference type="FunFam" id="3.90.800.10:FF:000001">
    <property type="entry name" value="Glutamine--tRNA ligase"/>
    <property type="match status" value="1"/>
</dbReference>
<dbReference type="GO" id="GO:0004818">
    <property type="term" value="F:glutamate-tRNA ligase activity"/>
    <property type="evidence" value="ECO:0007669"/>
    <property type="project" value="TreeGrafter"/>
</dbReference>
<dbReference type="Gene3D" id="3.40.50.620">
    <property type="entry name" value="HUPs"/>
    <property type="match status" value="1"/>
</dbReference>
<dbReference type="GO" id="GO:0017102">
    <property type="term" value="C:methionyl glutamyl tRNA synthetase complex"/>
    <property type="evidence" value="ECO:0007669"/>
    <property type="project" value="TreeGrafter"/>
</dbReference>
<evidence type="ECO:0000313" key="8">
    <source>
        <dbReference type="EMBL" id="GJN93940.1"/>
    </source>
</evidence>
<sequence>MSAVPVLRVQAKSQPQPLGLVAFAYSLPPAALSLEWVHSLQLPPDAPAANCQLDINGSTVYGTTACFKALGDAFAAQGALGKDHKESTDILSLLLLAPPFPPDFPTATAFLSALEQRLTLRTFLASHAHPTIADYALFSALKTNVIALGLLPKAPHTQRWFAHLAQLAPVAKALVDVPAQAKLKPAGAAASGDKKPKGAAAAAGKDDDAAAAGKANATFELGLPGAVRGQVVTRLPPEPSGYLHIGHAKAAILNQYFARMYDGKFLVRFDDTNPSKEKAEFEQSIVEDLALLGIKADATSYTSDYFDQLQQYAVQMIKLGKAYADDTEQEVMRDQRMNGVASARRELPVDESLARFAEMATGSAEGKRWCIRAKMSVDDPNKALRDPVIYRVNDLPHHRTGAKWKIYPTYDFACPVVDSLEGVTHALRTNEYRDRNPQYQWMLDALSLRKVDVWDFGRLAFVYTLLSKRKLKWFVEEGHVSGWDDPRFPTVRGSSLLFPPPGNPLSGSNVTVEEPAD</sequence>
<reference evidence="8 9" key="1">
    <citation type="submission" date="2021-12" db="EMBL/GenBank/DDBJ databases">
        <title>High titer production of polyol ester of fatty acids by Rhodotorula paludigena BS15 towards product separation-free biomass refinery.</title>
        <authorList>
            <person name="Mano J."/>
            <person name="Ono H."/>
            <person name="Tanaka T."/>
            <person name="Naito K."/>
            <person name="Sushida H."/>
            <person name="Ike M."/>
            <person name="Tokuyasu K."/>
            <person name="Kitaoka M."/>
        </authorList>
    </citation>
    <scope>NUCLEOTIDE SEQUENCE [LARGE SCALE GENOMIC DNA]</scope>
    <source>
        <strain evidence="8 9">BS15</strain>
    </source>
</reference>
<dbReference type="Proteomes" id="UP001342314">
    <property type="component" value="Unassembled WGS sequence"/>
</dbReference>
<dbReference type="InterPro" id="IPR001412">
    <property type="entry name" value="aa-tRNA-synth_I_CS"/>
</dbReference>
<name>A0AAV5GVH3_9BASI</name>
<dbReference type="SUPFAM" id="SSF47616">
    <property type="entry name" value="GST C-terminal domain-like"/>
    <property type="match status" value="1"/>
</dbReference>
<protein>
    <recommendedName>
        <fullName evidence="7">GST C-terminal domain-containing protein</fullName>
    </recommendedName>
</protein>
<dbReference type="InterPro" id="IPR000924">
    <property type="entry name" value="Glu/Gln-tRNA-synth"/>
</dbReference>
<keyword evidence="4 6" id="KW-0648">Protein biosynthesis</keyword>
<keyword evidence="5 6" id="KW-0030">Aminoacyl-tRNA synthetase</keyword>